<dbReference type="InterPro" id="IPR037518">
    <property type="entry name" value="MPN"/>
</dbReference>
<keyword evidence="4" id="KW-0862">Zinc</keyword>
<proteinExistence type="predicted"/>
<dbReference type="GO" id="GO:0006508">
    <property type="term" value="P:proteolysis"/>
    <property type="evidence" value="ECO:0007669"/>
    <property type="project" value="UniProtKB-KW"/>
</dbReference>
<evidence type="ECO:0000256" key="2">
    <source>
        <dbReference type="ARBA" id="ARBA00022723"/>
    </source>
</evidence>
<dbReference type="PROSITE" id="PS50249">
    <property type="entry name" value="MPN"/>
    <property type="match status" value="1"/>
</dbReference>
<dbReference type="GO" id="GO:0046872">
    <property type="term" value="F:metal ion binding"/>
    <property type="evidence" value="ECO:0007669"/>
    <property type="project" value="UniProtKB-KW"/>
</dbReference>
<evidence type="ECO:0000256" key="3">
    <source>
        <dbReference type="ARBA" id="ARBA00022801"/>
    </source>
</evidence>
<dbReference type="PROSITE" id="PS01302">
    <property type="entry name" value="UPF0758"/>
    <property type="match status" value="1"/>
</dbReference>
<evidence type="ECO:0000313" key="8">
    <source>
        <dbReference type="Proteomes" id="UP001162318"/>
    </source>
</evidence>
<keyword evidence="2" id="KW-0479">Metal-binding</keyword>
<dbReference type="Gene3D" id="3.40.140.10">
    <property type="entry name" value="Cytidine Deaminase, domain 2"/>
    <property type="match status" value="1"/>
</dbReference>
<gene>
    <name evidence="7" type="ORF">N5J77_00725</name>
</gene>
<dbReference type="PANTHER" id="PTHR30471:SF3">
    <property type="entry name" value="UPF0758 PROTEIN YEES-RELATED"/>
    <property type="match status" value="1"/>
</dbReference>
<dbReference type="InterPro" id="IPR001405">
    <property type="entry name" value="UPF0758"/>
</dbReference>
<evidence type="ECO:0000256" key="5">
    <source>
        <dbReference type="ARBA" id="ARBA00023049"/>
    </source>
</evidence>
<dbReference type="Proteomes" id="UP001162318">
    <property type="component" value="Unassembled WGS sequence"/>
</dbReference>
<evidence type="ECO:0000259" key="6">
    <source>
        <dbReference type="PROSITE" id="PS50249"/>
    </source>
</evidence>
<accession>A0AA43B5V0</accession>
<dbReference type="SUPFAM" id="SSF46785">
    <property type="entry name" value="Winged helix' DNA-binding domain"/>
    <property type="match status" value="1"/>
</dbReference>
<name>A0AA43B5V0_SPHYA</name>
<evidence type="ECO:0000256" key="1">
    <source>
        <dbReference type="ARBA" id="ARBA00022670"/>
    </source>
</evidence>
<dbReference type="CDD" id="cd08071">
    <property type="entry name" value="MPN_DUF2466"/>
    <property type="match status" value="1"/>
</dbReference>
<protein>
    <recommendedName>
        <fullName evidence="6">MPN domain-containing protein</fullName>
    </recommendedName>
</protein>
<feature type="domain" description="MPN" evidence="6">
    <location>
        <begin position="15"/>
        <end position="138"/>
    </location>
</feature>
<dbReference type="Gene3D" id="1.10.10.10">
    <property type="entry name" value="Winged helix-like DNA-binding domain superfamily/Winged helix DNA-binding domain"/>
    <property type="match status" value="1"/>
</dbReference>
<dbReference type="RefSeq" id="WP_279776127.1">
    <property type="nucleotide sequence ID" value="NZ_JAOCKX010000001.1"/>
</dbReference>
<dbReference type="EMBL" id="JAOCKX010000001">
    <property type="protein sequence ID" value="MDH2129631.1"/>
    <property type="molecule type" value="Genomic_DNA"/>
</dbReference>
<keyword evidence="1" id="KW-0645">Protease</keyword>
<reference evidence="7" key="1">
    <citation type="submission" date="2022-09" db="EMBL/GenBank/DDBJ databases">
        <title>Intensive care unit water sources are persistently colonized with multi-drug resistant bacteria and are the site of extensive horizontal gene transfer of antibiotic resistance genes.</title>
        <authorList>
            <person name="Diorio-Toth L."/>
        </authorList>
    </citation>
    <scope>NUCLEOTIDE SEQUENCE</scope>
    <source>
        <strain evidence="7">GD03659</strain>
    </source>
</reference>
<dbReference type="InterPro" id="IPR036390">
    <property type="entry name" value="WH_DNA-bd_sf"/>
</dbReference>
<dbReference type="AlphaFoldDB" id="A0AA43B5V0"/>
<keyword evidence="3" id="KW-0378">Hydrolase</keyword>
<dbReference type="PANTHER" id="PTHR30471">
    <property type="entry name" value="DNA REPAIR PROTEIN RADC"/>
    <property type="match status" value="1"/>
</dbReference>
<dbReference type="GO" id="GO:0008237">
    <property type="term" value="F:metallopeptidase activity"/>
    <property type="evidence" value="ECO:0007669"/>
    <property type="project" value="UniProtKB-KW"/>
</dbReference>
<keyword evidence="5" id="KW-0482">Metalloprotease</keyword>
<comment type="caution">
    <text evidence="7">The sequence shown here is derived from an EMBL/GenBank/DDBJ whole genome shotgun (WGS) entry which is preliminary data.</text>
</comment>
<evidence type="ECO:0000256" key="4">
    <source>
        <dbReference type="ARBA" id="ARBA00022833"/>
    </source>
</evidence>
<organism evidence="7 8">
    <name type="scientific">Sphingobium yanoikuyae</name>
    <name type="common">Sphingomonas yanoikuyae</name>
    <dbReference type="NCBI Taxonomy" id="13690"/>
    <lineage>
        <taxon>Bacteria</taxon>
        <taxon>Pseudomonadati</taxon>
        <taxon>Pseudomonadota</taxon>
        <taxon>Alphaproteobacteria</taxon>
        <taxon>Sphingomonadales</taxon>
        <taxon>Sphingomonadaceae</taxon>
        <taxon>Sphingobium</taxon>
    </lineage>
</organism>
<dbReference type="Pfam" id="PF04002">
    <property type="entry name" value="RadC"/>
    <property type="match status" value="1"/>
</dbReference>
<dbReference type="InterPro" id="IPR036388">
    <property type="entry name" value="WH-like_DNA-bd_sf"/>
</dbReference>
<sequence>MLLEGMREEFASLPISPDCPNLLQYLMASMGALPDEVLRVIFLDSAGHLIADEQLQVGSLRQLALYPRAIFRRAMELDAAGLILVHNHPSGNPNPSESDIAVTQTLSEIGRSLDIDIVDHIVVTATRTMRVSSLNMFQPHRPTESSHVIKDSVGPKAGYPYDRGPAALENARAVRERRKFRSALIGSPELFGEPSWEMLIEVFIQEAEGVKIAVNTLCRSSTATPSTALRIFNKLCEARLLVKVSDPNDGRRHFVQLTLRARKSLYAYFCVEKN</sequence>
<dbReference type="InterPro" id="IPR020891">
    <property type="entry name" value="UPF0758_CS"/>
</dbReference>
<dbReference type="SUPFAM" id="SSF102712">
    <property type="entry name" value="JAB1/MPN domain"/>
    <property type="match status" value="1"/>
</dbReference>
<dbReference type="InterPro" id="IPR025657">
    <property type="entry name" value="RadC_JAB"/>
</dbReference>
<evidence type="ECO:0000313" key="7">
    <source>
        <dbReference type="EMBL" id="MDH2129631.1"/>
    </source>
</evidence>